<evidence type="ECO:0000259" key="1">
    <source>
        <dbReference type="PROSITE" id="PS51186"/>
    </source>
</evidence>
<reference evidence="2 3" key="1">
    <citation type="submission" date="2018-04" db="EMBL/GenBank/DDBJ databases">
        <title>Bordetella sp. HZ20 isolated from seawater.</title>
        <authorList>
            <person name="Sun C."/>
        </authorList>
    </citation>
    <scope>NUCLEOTIDE SEQUENCE [LARGE SCALE GENOMIC DNA]</scope>
    <source>
        <strain evidence="2 3">HZ20</strain>
    </source>
</reference>
<dbReference type="SUPFAM" id="SSF55729">
    <property type="entry name" value="Acyl-CoA N-acyltransferases (Nat)"/>
    <property type="match status" value="1"/>
</dbReference>
<dbReference type="KEGG" id="boz:DBV39_06710"/>
<dbReference type="PROSITE" id="PS51186">
    <property type="entry name" value="GNAT"/>
    <property type="match status" value="1"/>
</dbReference>
<dbReference type="InterPro" id="IPR000182">
    <property type="entry name" value="GNAT_dom"/>
</dbReference>
<sequence length="182" mass="20384">MGQGPSFEYDRLSTIRWSGPDGQLFVMREVTCTDVADLKQLARDLSPAARYFRFGRFNIADLGDEQIKAICDGDSGRAAHWIVHAQDGVDLTPVANARYVATRSDPKQTEILMLITDRWQKCGIGRQLLARLSQCARAHDFESLCAQVLPTNQPMQTFLVSQGFDPVVREAGRPIVYVKKLI</sequence>
<dbReference type="Pfam" id="PF00583">
    <property type="entry name" value="Acetyltransf_1"/>
    <property type="match status" value="1"/>
</dbReference>
<dbReference type="CDD" id="cd04301">
    <property type="entry name" value="NAT_SF"/>
    <property type="match status" value="1"/>
</dbReference>
<gene>
    <name evidence="2" type="ORF">DBV39_06710</name>
</gene>
<dbReference type="InterPro" id="IPR016181">
    <property type="entry name" value="Acyl_CoA_acyltransferase"/>
</dbReference>
<dbReference type="EMBL" id="CP028901">
    <property type="protein sequence ID" value="AWB33449.1"/>
    <property type="molecule type" value="Genomic_DNA"/>
</dbReference>
<dbReference type="Gene3D" id="3.40.630.30">
    <property type="match status" value="1"/>
</dbReference>
<name>A0A2R4XI99_9BURK</name>
<protein>
    <recommendedName>
        <fullName evidence="1">N-acetyltransferase domain-containing protein</fullName>
    </recommendedName>
</protein>
<evidence type="ECO:0000313" key="3">
    <source>
        <dbReference type="Proteomes" id="UP000244571"/>
    </source>
</evidence>
<accession>A0A2R4XI99</accession>
<organism evidence="2 3">
    <name type="scientific">Orrella marina</name>
    <dbReference type="NCBI Taxonomy" id="2163011"/>
    <lineage>
        <taxon>Bacteria</taxon>
        <taxon>Pseudomonadati</taxon>
        <taxon>Pseudomonadota</taxon>
        <taxon>Betaproteobacteria</taxon>
        <taxon>Burkholderiales</taxon>
        <taxon>Alcaligenaceae</taxon>
        <taxon>Orrella</taxon>
    </lineage>
</organism>
<dbReference type="AlphaFoldDB" id="A0A2R4XI99"/>
<proteinExistence type="predicted"/>
<dbReference type="GO" id="GO:0016747">
    <property type="term" value="F:acyltransferase activity, transferring groups other than amino-acyl groups"/>
    <property type="evidence" value="ECO:0007669"/>
    <property type="project" value="InterPro"/>
</dbReference>
<evidence type="ECO:0000313" key="2">
    <source>
        <dbReference type="EMBL" id="AWB33449.1"/>
    </source>
</evidence>
<keyword evidence="3" id="KW-1185">Reference proteome</keyword>
<feature type="domain" description="N-acetyltransferase" evidence="1">
    <location>
        <begin position="25"/>
        <end position="182"/>
    </location>
</feature>
<dbReference type="Proteomes" id="UP000244571">
    <property type="component" value="Chromosome"/>
</dbReference>